<accession>A0A0D3II28</accession>
<dbReference type="InterPro" id="IPR003439">
    <property type="entry name" value="ABC_transporter-like_ATP-bd"/>
</dbReference>
<dbReference type="GO" id="GO:0005524">
    <property type="term" value="F:ATP binding"/>
    <property type="evidence" value="ECO:0007669"/>
    <property type="project" value="UniProtKB-KW"/>
</dbReference>
<dbReference type="PROSITE" id="PS50893">
    <property type="entry name" value="ABC_TRANSPORTER_2"/>
    <property type="match status" value="1"/>
</dbReference>
<dbReference type="EnsemblProtists" id="EOD10913">
    <property type="protein sequence ID" value="EOD10913"/>
    <property type="gene ID" value="EMIHUDRAFT_55650"/>
</dbReference>
<evidence type="ECO:0000256" key="1">
    <source>
        <dbReference type="ARBA" id="ARBA00004141"/>
    </source>
</evidence>
<reference evidence="12" key="1">
    <citation type="journal article" date="2013" name="Nature">
        <title>Pan genome of the phytoplankton Emiliania underpins its global distribution.</title>
        <authorList>
            <person name="Read B.A."/>
            <person name="Kegel J."/>
            <person name="Klute M.J."/>
            <person name="Kuo A."/>
            <person name="Lefebvre S.C."/>
            <person name="Maumus F."/>
            <person name="Mayer C."/>
            <person name="Miller J."/>
            <person name="Monier A."/>
            <person name="Salamov A."/>
            <person name="Young J."/>
            <person name="Aguilar M."/>
            <person name="Claverie J.M."/>
            <person name="Frickenhaus S."/>
            <person name="Gonzalez K."/>
            <person name="Herman E.K."/>
            <person name="Lin Y.C."/>
            <person name="Napier J."/>
            <person name="Ogata H."/>
            <person name="Sarno A.F."/>
            <person name="Shmutz J."/>
            <person name="Schroeder D."/>
            <person name="de Vargas C."/>
            <person name="Verret F."/>
            <person name="von Dassow P."/>
            <person name="Valentin K."/>
            <person name="Van de Peer Y."/>
            <person name="Wheeler G."/>
            <person name="Dacks J.B."/>
            <person name="Delwiche C.F."/>
            <person name="Dyhrman S.T."/>
            <person name="Glockner G."/>
            <person name="John U."/>
            <person name="Richards T."/>
            <person name="Worden A.Z."/>
            <person name="Zhang X."/>
            <person name="Grigoriev I.V."/>
            <person name="Allen A.E."/>
            <person name="Bidle K."/>
            <person name="Borodovsky M."/>
            <person name="Bowler C."/>
            <person name="Brownlee C."/>
            <person name="Cock J.M."/>
            <person name="Elias M."/>
            <person name="Gladyshev V.N."/>
            <person name="Groth M."/>
            <person name="Guda C."/>
            <person name="Hadaegh A."/>
            <person name="Iglesias-Rodriguez M.D."/>
            <person name="Jenkins J."/>
            <person name="Jones B.M."/>
            <person name="Lawson T."/>
            <person name="Leese F."/>
            <person name="Lindquist E."/>
            <person name="Lobanov A."/>
            <person name="Lomsadze A."/>
            <person name="Malik S.B."/>
            <person name="Marsh M.E."/>
            <person name="Mackinder L."/>
            <person name="Mock T."/>
            <person name="Mueller-Roeber B."/>
            <person name="Pagarete A."/>
            <person name="Parker M."/>
            <person name="Probert I."/>
            <person name="Quesneville H."/>
            <person name="Raines C."/>
            <person name="Rensing S.A."/>
            <person name="Riano-Pachon D.M."/>
            <person name="Richier S."/>
            <person name="Rokitta S."/>
            <person name="Shiraiwa Y."/>
            <person name="Soanes D.M."/>
            <person name="van der Giezen M."/>
            <person name="Wahlund T.M."/>
            <person name="Williams B."/>
            <person name="Wilson W."/>
            <person name="Wolfe G."/>
            <person name="Wurch L.L."/>
        </authorList>
    </citation>
    <scope>NUCLEOTIDE SEQUENCE</scope>
</reference>
<dbReference type="GO" id="GO:0140359">
    <property type="term" value="F:ABC-type transporter activity"/>
    <property type="evidence" value="ECO:0007669"/>
    <property type="project" value="InterPro"/>
</dbReference>
<reference evidence="11" key="2">
    <citation type="submission" date="2024-10" db="UniProtKB">
        <authorList>
            <consortium name="EnsemblProtists"/>
        </authorList>
    </citation>
    <scope>IDENTIFICATION</scope>
</reference>
<dbReference type="GO" id="GO:0016887">
    <property type="term" value="F:ATP hydrolysis activity"/>
    <property type="evidence" value="ECO:0007669"/>
    <property type="project" value="InterPro"/>
</dbReference>
<evidence type="ECO:0000256" key="7">
    <source>
        <dbReference type="ARBA" id="ARBA00022840"/>
    </source>
</evidence>
<dbReference type="SUPFAM" id="SSF52540">
    <property type="entry name" value="P-loop containing nucleoside triphosphate hydrolases"/>
    <property type="match status" value="1"/>
</dbReference>
<keyword evidence="7" id="KW-0067">ATP-binding</keyword>
<keyword evidence="3" id="KW-0813">Transport</keyword>
<evidence type="ECO:0000313" key="12">
    <source>
        <dbReference type="Proteomes" id="UP000013827"/>
    </source>
</evidence>
<keyword evidence="4" id="KW-0812">Transmembrane</keyword>
<dbReference type="PANTHER" id="PTHR19229:SF36">
    <property type="entry name" value="ATP-BINDING CASSETTE SUB-FAMILY A MEMBER 2"/>
    <property type="match status" value="1"/>
</dbReference>
<dbReference type="FunFam" id="3.40.50.300:FF:000335">
    <property type="entry name" value="ATP binding cassette subfamily A member 5"/>
    <property type="match status" value="1"/>
</dbReference>
<keyword evidence="12" id="KW-1185">Reference proteome</keyword>
<dbReference type="OMA" id="LRRDMWK"/>
<protein>
    <recommendedName>
        <fullName evidence="10">ABC transporter domain-containing protein</fullName>
    </recommendedName>
</protein>
<keyword evidence="8" id="KW-1133">Transmembrane helix</keyword>
<keyword evidence="9" id="KW-0472">Membrane</keyword>
<evidence type="ECO:0000256" key="4">
    <source>
        <dbReference type="ARBA" id="ARBA00022692"/>
    </source>
</evidence>
<comment type="subcellular location">
    <subcellularLocation>
        <location evidence="1">Membrane</location>
        <topology evidence="1">Multi-pass membrane protein</topology>
    </subcellularLocation>
</comment>
<evidence type="ECO:0000256" key="3">
    <source>
        <dbReference type="ARBA" id="ARBA00022448"/>
    </source>
</evidence>
<dbReference type="InterPro" id="IPR027417">
    <property type="entry name" value="P-loop_NTPase"/>
</dbReference>
<dbReference type="SMART" id="SM00382">
    <property type="entry name" value="AAA"/>
    <property type="match status" value="1"/>
</dbReference>
<evidence type="ECO:0000256" key="2">
    <source>
        <dbReference type="ARBA" id="ARBA00008869"/>
    </source>
</evidence>
<feature type="domain" description="ABC transporter" evidence="10">
    <location>
        <begin position="1"/>
        <end position="219"/>
    </location>
</feature>
<proteinExistence type="inferred from homology"/>
<evidence type="ECO:0000256" key="9">
    <source>
        <dbReference type="ARBA" id="ARBA00023136"/>
    </source>
</evidence>
<evidence type="ECO:0000313" key="11">
    <source>
        <dbReference type="EnsemblProtists" id="EOD10913"/>
    </source>
</evidence>
<dbReference type="RefSeq" id="XP_005763342.1">
    <property type="nucleotide sequence ID" value="XM_005763285.1"/>
</dbReference>
<dbReference type="Gene3D" id="3.40.50.300">
    <property type="entry name" value="P-loop containing nucleotide triphosphate hydrolases"/>
    <property type="match status" value="1"/>
</dbReference>
<dbReference type="GeneID" id="17257083"/>
<evidence type="ECO:0000256" key="8">
    <source>
        <dbReference type="ARBA" id="ARBA00022989"/>
    </source>
</evidence>
<dbReference type="HOGENOM" id="CLU_000604_1_2_1"/>
<dbReference type="Proteomes" id="UP000013827">
    <property type="component" value="Unassembled WGS sequence"/>
</dbReference>
<name>A0A0D3II28_EMIH1</name>
<evidence type="ECO:0000256" key="6">
    <source>
        <dbReference type="ARBA" id="ARBA00022741"/>
    </source>
</evidence>
<evidence type="ECO:0000259" key="10">
    <source>
        <dbReference type="PROSITE" id="PS50893"/>
    </source>
</evidence>
<sequence length="219" mass="23408">GGKVAVADLCLRVERGECFGFLGTNGAGKSTTFAMLTGATAPTSGDALLHGLSSRHEQPQIRRQLGYCPQHDALLALLTARETLRLYARIKRVPPAAIEATVESLLLDLDLARFSDKPAGQLSGGNKRKLCITRDHPRLGIALVGAPSLVLLDEPSSGMDAASKRFLWAAIKRRTLECCTVLTSHSMEECEALCGRIGVMVGGKLRCIGPIQALKSRFG</sequence>
<dbReference type="PANTHER" id="PTHR19229">
    <property type="entry name" value="ATP-BINDING CASSETTE TRANSPORTER SUBFAMILY A ABCA"/>
    <property type="match status" value="1"/>
</dbReference>
<dbReference type="AlphaFoldDB" id="A0A0D3II28"/>
<dbReference type="CDD" id="cd03263">
    <property type="entry name" value="ABC_subfamily_A"/>
    <property type="match status" value="1"/>
</dbReference>
<dbReference type="eggNOG" id="KOG0059">
    <property type="taxonomic scope" value="Eukaryota"/>
</dbReference>
<dbReference type="GO" id="GO:0016020">
    <property type="term" value="C:membrane"/>
    <property type="evidence" value="ECO:0007669"/>
    <property type="project" value="UniProtKB-SubCell"/>
</dbReference>
<dbReference type="GO" id="GO:0005319">
    <property type="term" value="F:lipid transporter activity"/>
    <property type="evidence" value="ECO:0007669"/>
    <property type="project" value="TreeGrafter"/>
</dbReference>
<dbReference type="Pfam" id="PF00005">
    <property type="entry name" value="ABC_tran"/>
    <property type="match status" value="1"/>
</dbReference>
<keyword evidence="5" id="KW-0677">Repeat</keyword>
<dbReference type="InterPro" id="IPR003593">
    <property type="entry name" value="AAA+_ATPase"/>
</dbReference>
<keyword evidence="6" id="KW-0547">Nucleotide-binding</keyword>
<organism evidence="11 12">
    <name type="scientific">Emiliania huxleyi (strain CCMP1516)</name>
    <dbReference type="NCBI Taxonomy" id="280463"/>
    <lineage>
        <taxon>Eukaryota</taxon>
        <taxon>Haptista</taxon>
        <taxon>Haptophyta</taxon>
        <taxon>Prymnesiophyceae</taxon>
        <taxon>Isochrysidales</taxon>
        <taxon>Noelaerhabdaceae</taxon>
        <taxon>Emiliania</taxon>
    </lineage>
</organism>
<dbReference type="InterPro" id="IPR026082">
    <property type="entry name" value="ABCA"/>
</dbReference>
<dbReference type="PaxDb" id="2903-EOD10913"/>
<comment type="similarity">
    <text evidence="2">Belongs to the ABC transporter superfamily. ABCA family.</text>
</comment>
<evidence type="ECO:0000256" key="5">
    <source>
        <dbReference type="ARBA" id="ARBA00022737"/>
    </source>
</evidence>
<dbReference type="KEGG" id="ehx:EMIHUDRAFT_55650"/>